<name>A0ABW0LEE7_9BACI</name>
<dbReference type="GO" id="GO:0016787">
    <property type="term" value="F:hydrolase activity"/>
    <property type="evidence" value="ECO:0007669"/>
    <property type="project" value="UniProtKB-KW"/>
</dbReference>
<dbReference type="InterPro" id="IPR029058">
    <property type="entry name" value="AB_hydrolase_fold"/>
</dbReference>
<dbReference type="Proteomes" id="UP001596147">
    <property type="component" value="Unassembled WGS sequence"/>
</dbReference>
<dbReference type="PANTHER" id="PTHR12277:SF79">
    <property type="entry name" value="XAA-PRO DIPEPTIDYL-PEPTIDASE-RELATED"/>
    <property type="match status" value="1"/>
</dbReference>
<protein>
    <submittedName>
        <fullName evidence="2">Alpha/beta hydrolase family protein</fullName>
        <ecNumber evidence="2">3.4.-.-</ecNumber>
    </submittedName>
</protein>
<gene>
    <name evidence="2" type="ORF">ACFPM4_05385</name>
</gene>
<evidence type="ECO:0000313" key="2">
    <source>
        <dbReference type="EMBL" id="MFC5464189.1"/>
    </source>
</evidence>
<reference evidence="3" key="1">
    <citation type="journal article" date="2019" name="Int. J. Syst. Evol. Microbiol.">
        <title>The Global Catalogue of Microorganisms (GCM) 10K type strain sequencing project: providing services to taxonomists for standard genome sequencing and annotation.</title>
        <authorList>
            <consortium name="The Broad Institute Genomics Platform"/>
            <consortium name="The Broad Institute Genome Sequencing Center for Infectious Disease"/>
            <person name="Wu L."/>
            <person name="Ma J."/>
        </authorList>
    </citation>
    <scope>NUCLEOTIDE SEQUENCE [LARGE SCALE GENOMIC DNA]</scope>
    <source>
        <strain evidence="3">CGMCC 1.12237</strain>
    </source>
</reference>
<evidence type="ECO:0000259" key="1">
    <source>
        <dbReference type="Pfam" id="PF00326"/>
    </source>
</evidence>
<dbReference type="Gene3D" id="3.40.50.1820">
    <property type="entry name" value="alpha/beta hydrolase"/>
    <property type="match status" value="1"/>
</dbReference>
<feature type="domain" description="Peptidase S9 prolyl oligopeptidase catalytic" evidence="1">
    <location>
        <begin position="95"/>
        <end position="241"/>
    </location>
</feature>
<dbReference type="EC" id="3.4.-.-" evidence="2"/>
<keyword evidence="3" id="KW-1185">Reference proteome</keyword>
<dbReference type="SUPFAM" id="SSF53474">
    <property type="entry name" value="alpha/beta-Hydrolases"/>
    <property type="match status" value="1"/>
</dbReference>
<accession>A0ABW0LEE7</accession>
<organism evidence="2 3">
    <name type="scientific">Lederbergia graminis</name>
    <dbReference type="NCBI Taxonomy" id="735518"/>
    <lineage>
        <taxon>Bacteria</taxon>
        <taxon>Bacillati</taxon>
        <taxon>Bacillota</taxon>
        <taxon>Bacilli</taxon>
        <taxon>Bacillales</taxon>
        <taxon>Bacillaceae</taxon>
        <taxon>Lederbergia</taxon>
    </lineage>
</organism>
<dbReference type="EMBL" id="JBHSMC010000003">
    <property type="protein sequence ID" value="MFC5464189.1"/>
    <property type="molecule type" value="Genomic_DNA"/>
</dbReference>
<comment type="caution">
    <text evidence="2">The sequence shown here is derived from an EMBL/GenBank/DDBJ whole genome shotgun (WGS) entry which is preliminary data.</text>
</comment>
<dbReference type="InterPro" id="IPR001375">
    <property type="entry name" value="Peptidase_S9_cat"/>
</dbReference>
<evidence type="ECO:0000313" key="3">
    <source>
        <dbReference type="Proteomes" id="UP001596147"/>
    </source>
</evidence>
<keyword evidence="2" id="KW-0378">Hydrolase</keyword>
<proteinExistence type="predicted"/>
<dbReference type="Pfam" id="PF00326">
    <property type="entry name" value="Peptidase_S9"/>
    <property type="match status" value="1"/>
</dbReference>
<sequence length="264" mass="30062">MQAFVRNKDILADLYLPKKDKNNKIGIVWLPGLPNQPKEALLGNRISEAGFTMLHPRYPGSWQSYGNFGPTSSLEGALLALELLSKRKTIDLASQNEVEWDVNHLILVGHSYGGGIAMCAQGVSQLSDATIVFSPLLEAHLQNEDPLYPEDDLTTLYPYLKRCHENTFRNLDVNEWENFLKGKHPCNPNRYIDVLVKNPILLIHGEEDTVIRPYHTENFYNKLKRNGSDCIDLMMINGAGHDKTLPVDTFDLWSEWIKKRFSII</sequence>
<dbReference type="PANTHER" id="PTHR12277">
    <property type="entry name" value="ALPHA/BETA HYDROLASE DOMAIN-CONTAINING PROTEIN"/>
    <property type="match status" value="1"/>
</dbReference>
<dbReference type="RefSeq" id="WP_382348680.1">
    <property type="nucleotide sequence ID" value="NZ_JBHSMC010000003.1"/>
</dbReference>